<dbReference type="Pfam" id="PF00990">
    <property type="entry name" value="GGDEF"/>
    <property type="match status" value="1"/>
</dbReference>
<keyword evidence="5" id="KW-1185">Reference proteome</keyword>
<dbReference type="SMART" id="SM00267">
    <property type="entry name" value="GGDEF"/>
    <property type="match status" value="1"/>
</dbReference>
<keyword evidence="1" id="KW-1133">Transmembrane helix</keyword>
<evidence type="ECO:0000259" key="2">
    <source>
        <dbReference type="PROSITE" id="PS50883"/>
    </source>
</evidence>
<dbReference type="EMBL" id="CP000246">
    <property type="protein sequence ID" value="ABG82354.1"/>
    <property type="molecule type" value="Genomic_DNA"/>
</dbReference>
<feature type="domain" description="GGDEF" evidence="3">
    <location>
        <begin position="107"/>
        <end position="241"/>
    </location>
</feature>
<feature type="transmembrane region" description="Helical" evidence="1">
    <location>
        <begin position="32"/>
        <end position="51"/>
    </location>
</feature>
<dbReference type="InterPro" id="IPR000160">
    <property type="entry name" value="GGDEF_dom"/>
</dbReference>
<dbReference type="PROSITE" id="PS50883">
    <property type="entry name" value="EAL"/>
    <property type="match status" value="1"/>
</dbReference>
<evidence type="ECO:0000259" key="3">
    <source>
        <dbReference type="PROSITE" id="PS50887"/>
    </source>
</evidence>
<dbReference type="InterPro" id="IPR050706">
    <property type="entry name" value="Cyclic-di-GMP_PDE-like"/>
</dbReference>
<organism evidence="4 5">
    <name type="scientific">Clostridium perfringens (strain ATCC 13124 / DSM 756 / JCM 1290 / NCIMB 6125 / NCTC 8237 / Type A)</name>
    <dbReference type="NCBI Taxonomy" id="195103"/>
    <lineage>
        <taxon>Bacteria</taxon>
        <taxon>Bacillati</taxon>
        <taxon>Bacillota</taxon>
        <taxon>Clostridia</taxon>
        <taxon>Eubacteriales</taxon>
        <taxon>Clostridiaceae</taxon>
        <taxon>Clostridium</taxon>
    </lineage>
</organism>
<dbReference type="eggNOG" id="COG5001">
    <property type="taxonomic scope" value="Bacteria"/>
</dbReference>
<reference evidence="4 5" key="1">
    <citation type="journal article" date="2006" name="Genome Res.">
        <title>Skewed genomic variability in strains of the toxigenic bacterial pathogen, Clostridium perfringens.</title>
        <authorList>
            <person name="Myers G.S."/>
            <person name="Rasko D.A."/>
            <person name="Cheung J.K."/>
            <person name="Ravel J."/>
            <person name="Seshadri R."/>
            <person name="Deboy R.T."/>
            <person name="Ren Q."/>
            <person name="Varga J."/>
            <person name="Awad M.M."/>
            <person name="Brinkac L.M."/>
            <person name="Daugherty S.C."/>
            <person name="Haft D.H."/>
            <person name="Dodson R.J."/>
            <person name="Madupu R."/>
            <person name="Nelson W.C."/>
            <person name="Rosovitz M.J."/>
            <person name="Sullivan S.A."/>
            <person name="Khouri H."/>
            <person name="Dimitrov G.I."/>
            <person name="Watkins K.L."/>
            <person name="Mulligan S."/>
            <person name="Benton J."/>
            <person name="Radune D."/>
            <person name="Fisher D.J."/>
            <person name="Atkins H.S."/>
            <person name="Hiscox T."/>
            <person name="Jost B.H."/>
            <person name="Billington S.J."/>
            <person name="Songer J.G."/>
            <person name="McClane B.A."/>
            <person name="Titball R.W."/>
            <person name="Rood J.I."/>
            <person name="Melville S.B."/>
            <person name="Paulsen I.T."/>
        </authorList>
    </citation>
    <scope>NUCLEOTIDE SEQUENCE [LARGE SCALE GENOMIC DNA]</scope>
    <source>
        <strain evidence="5">ATCC 13124 / DSM 756 / JCM 1290 / NCIMB 6125 / NCTC 8237 / S 107 / Type A</strain>
    </source>
</reference>
<evidence type="ECO:0000313" key="4">
    <source>
        <dbReference type="EMBL" id="ABG82354.1"/>
    </source>
</evidence>
<gene>
    <name evidence="4" type="ordered locus">CPF_1264</name>
</gene>
<dbReference type="Proteomes" id="UP000001823">
    <property type="component" value="Chromosome"/>
</dbReference>
<dbReference type="Gene3D" id="3.30.70.270">
    <property type="match status" value="1"/>
</dbReference>
<dbReference type="InterPro" id="IPR035919">
    <property type="entry name" value="EAL_sf"/>
</dbReference>
<dbReference type="AlphaFoldDB" id="A0A0H2YPV1"/>
<keyword evidence="1" id="KW-0472">Membrane</keyword>
<dbReference type="PROSITE" id="PS50887">
    <property type="entry name" value="GGDEF"/>
    <property type="match status" value="1"/>
</dbReference>
<dbReference type="GO" id="GO:0071111">
    <property type="term" value="F:cyclic-guanylate-specific phosphodiesterase activity"/>
    <property type="evidence" value="ECO:0007669"/>
    <property type="project" value="InterPro"/>
</dbReference>
<dbReference type="HOGENOM" id="CLU_000445_70_50_9"/>
<dbReference type="STRING" id="195103.CPF_1264"/>
<keyword evidence="1" id="KW-0812">Transmembrane</keyword>
<dbReference type="Gene3D" id="3.20.20.450">
    <property type="entry name" value="EAL domain"/>
    <property type="match status" value="1"/>
</dbReference>
<dbReference type="SUPFAM" id="SSF55073">
    <property type="entry name" value="Nucleotide cyclase"/>
    <property type="match status" value="1"/>
</dbReference>
<sequence length="507" mass="58661">MNKVLKGNLIFLSFILLVTLIFIERYNGENVLLILSLIFYLEIIFITREFLKYINLGQAIKNRSIFSREHKNKNKFINKVLLEEKLDPLSNVFTRFEFKNNIEMWKGEYTLFLIDLRKFSLINDALGRDKGDEVLREFGKGLNNISKSLASKNLYGVYGGEEFLVAINSRNKEDIIEVLNKLDNLKKIRLNSLNKEIKMEFNIGYSINLGNKSFEEIIEEVFFAKERAKKEAFISVIEYTEELKGIRKKNNLIIRDIKDSLINKKLYTVYQPQISSLDDKIKGYETLIRWNHETLGSISASDIVKTLEEIDAIKDLDLYVFESTCEFQSRLIQNNIELQCSVNISINTLKHRGVGSNLYKISKNYNLKPENITLEILENSDLEVSGNAINEIIKLKKYGFKISIDDFGKGYSSINRVLKIPFDQIKIPKDFISDIPNSKYIAIINSISNFAKTLGAELVIEGVESKEYYDFFKLLDFDVIQGFYFSKALNEKEFLEYVNNLGVSISI</sequence>
<dbReference type="RefSeq" id="WP_011590639.1">
    <property type="nucleotide sequence ID" value="NC_008261.1"/>
</dbReference>
<dbReference type="PaxDb" id="195103-CPF_1264"/>
<proteinExistence type="predicted"/>
<dbReference type="CDD" id="cd01948">
    <property type="entry name" value="EAL"/>
    <property type="match status" value="1"/>
</dbReference>
<dbReference type="PANTHER" id="PTHR33121:SF71">
    <property type="entry name" value="OXYGEN SENSOR PROTEIN DOSP"/>
    <property type="match status" value="1"/>
</dbReference>
<protein>
    <submittedName>
        <fullName evidence="4">Diguanylate cyclase</fullName>
    </submittedName>
</protein>
<evidence type="ECO:0000313" key="5">
    <source>
        <dbReference type="Proteomes" id="UP000001823"/>
    </source>
</evidence>
<dbReference type="NCBIfam" id="TIGR00254">
    <property type="entry name" value="GGDEF"/>
    <property type="match status" value="1"/>
</dbReference>
<dbReference type="Pfam" id="PF00563">
    <property type="entry name" value="EAL"/>
    <property type="match status" value="1"/>
</dbReference>
<dbReference type="SUPFAM" id="SSF141868">
    <property type="entry name" value="EAL domain-like"/>
    <property type="match status" value="1"/>
</dbReference>
<feature type="transmembrane region" description="Helical" evidence="1">
    <location>
        <begin position="7"/>
        <end position="26"/>
    </location>
</feature>
<dbReference type="InterPro" id="IPR001633">
    <property type="entry name" value="EAL_dom"/>
</dbReference>
<dbReference type="InterPro" id="IPR029787">
    <property type="entry name" value="Nucleotide_cyclase"/>
</dbReference>
<dbReference type="PANTHER" id="PTHR33121">
    <property type="entry name" value="CYCLIC DI-GMP PHOSPHODIESTERASE PDEF"/>
    <property type="match status" value="1"/>
</dbReference>
<accession>A0A0H2YPV1</accession>
<dbReference type="SMART" id="SM00052">
    <property type="entry name" value="EAL"/>
    <property type="match status" value="1"/>
</dbReference>
<name>A0A0H2YPV1_CLOP1</name>
<evidence type="ECO:0000256" key="1">
    <source>
        <dbReference type="SAM" id="Phobius"/>
    </source>
</evidence>
<dbReference type="InterPro" id="IPR043128">
    <property type="entry name" value="Rev_trsase/Diguanyl_cyclase"/>
</dbReference>
<dbReference type="KEGG" id="cpf:CPF_1264"/>
<feature type="domain" description="EAL" evidence="2">
    <location>
        <begin position="250"/>
        <end position="502"/>
    </location>
</feature>